<dbReference type="EMBL" id="CAQQ02000044">
    <property type="status" value="NOT_ANNOTATED_CDS"/>
    <property type="molecule type" value="Genomic_DNA"/>
</dbReference>
<dbReference type="EnsemblMetazoa" id="MESCA004941-RA">
    <property type="protein sequence ID" value="MESCA004941-PA"/>
    <property type="gene ID" value="MESCA004941"/>
</dbReference>
<dbReference type="HOGENOM" id="CLU_2111633_0_0_1"/>
<accession>T1GN02</accession>
<name>T1GN02_MEGSC</name>
<evidence type="ECO:0000313" key="2">
    <source>
        <dbReference type="Proteomes" id="UP000015102"/>
    </source>
</evidence>
<keyword evidence="2" id="KW-1185">Reference proteome</keyword>
<dbReference type="EMBL" id="CAQQ02000045">
    <property type="status" value="NOT_ANNOTATED_CDS"/>
    <property type="molecule type" value="Genomic_DNA"/>
</dbReference>
<organism evidence="1 2">
    <name type="scientific">Megaselia scalaris</name>
    <name type="common">Humpbacked fly</name>
    <name type="synonym">Phora scalaris</name>
    <dbReference type="NCBI Taxonomy" id="36166"/>
    <lineage>
        <taxon>Eukaryota</taxon>
        <taxon>Metazoa</taxon>
        <taxon>Ecdysozoa</taxon>
        <taxon>Arthropoda</taxon>
        <taxon>Hexapoda</taxon>
        <taxon>Insecta</taxon>
        <taxon>Pterygota</taxon>
        <taxon>Neoptera</taxon>
        <taxon>Endopterygota</taxon>
        <taxon>Diptera</taxon>
        <taxon>Brachycera</taxon>
        <taxon>Muscomorpha</taxon>
        <taxon>Platypezoidea</taxon>
        <taxon>Phoridae</taxon>
        <taxon>Megaseliini</taxon>
        <taxon>Megaselia</taxon>
    </lineage>
</organism>
<reference evidence="1" key="2">
    <citation type="submission" date="2015-06" db="UniProtKB">
        <authorList>
            <consortium name="EnsemblMetazoa"/>
        </authorList>
    </citation>
    <scope>IDENTIFICATION</scope>
</reference>
<proteinExistence type="predicted"/>
<dbReference type="AlphaFoldDB" id="T1GN02"/>
<dbReference type="Proteomes" id="UP000015102">
    <property type="component" value="Unassembled WGS sequence"/>
</dbReference>
<protein>
    <submittedName>
        <fullName evidence="1">Uncharacterized protein</fullName>
    </submittedName>
</protein>
<reference evidence="2" key="1">
    <citation type="submission" date="2013-02" db="EMBL/GenBank/DDBJ databases">
        <authorList>
            <person name="Hughes D."/>
        </authorList>
    </citation>
    <scope>NUCLEOTIDE SEQUENCE</scope>
    <source>
        <strain>Durham</strain>
        <strain evidence="2">NC isolate 2 -- Noor lab</strain>
    </source>
</reference>
<evidence type="ECO:0000313" key="1">
    <source>
        <dbReference type="EnsemblMetazoa" id="MESCA004941-PA"/>
    </source>
</evidence>
<sequence length="115" mass="12654">MCWFDDDGQSDVFIQLLTSTLYTALESCAQNKSFESLDDPLFASCESSSFLGSLNGENINISNSSTIVQDNNYLYDYLLNSDDTLFSHHSPSFTPLSSSPGSTYDCGNILGEDVY</sequence>